<keyword evidence="1" id="KW-0472">Membrane</keyword>
<dbReference type="HOGENOM" id="CLU_908124_0_0_12"/>
<proteinExistence type="predicted"/>
<keyword evidence="1" id="KW-0812">Transmembrane</keyword>
<organism evidence="2">
    <name type="scientific">Borrelia hermsii YBT</name>
    <dbReference type="NCBI Taxonomy" id="1313295"/>
    <lineage>
        <taxon>Bacteria</taxon>
        <taxon>Pseudomonadati</taxon>
        <taxon>Spirochaetota</taxon>
        <taxon>Spirochaetia</taxon>
        <taxon>Spirochaetales</taxon>
        <taxon>Borreliaceae</taxon>
        <taxon>Borrelia</taxon>
    </lineage>
</organism>
<dbReference type="AlphaFoldDB" id="W5T213"/>
<evidence type="ECO:0000313" key="2">
    <source>
        <dbReference type="EMBL" id="AHH13252.1"/>
    </source>
</evidence>
<keyword evidence="1" id="KW-1133">Transmembrane helix</keyword>
<name>W5T213_BORHE</name>
<evidence type="ECO:0000256" key="1">
    <source>
        <dbReference type="SAM" id="Phobius"/>
    </source>
</evidence>
<accession>W5T213</accession>
<gene>
    <name evidence="2" type="ORF">BHO_0900053</name>
</gene>
<dbReference type="EMBL" id="CP005719">
    <property type="protein sequence ID" value="AHH13252.1"/>
    <property type="molecule type" value="Genomic_DNA"/>
</dbReference>
<geneLocation type="plasmid" evidence="2">
    <name>unnamed</name>
</geneLocation>
<keyword evidence="2" id="KW-0614">Plasmid</keyword>
<sequence>MYTGELIVVFLKKFCLIFFFLTFPNFLFSESSFYFKEDLGLKTKFSLLFPDEDKKDFFGTGVLNFSNEGYLGFCLNYKMLEFGVAPSFIIQSNDHYFSFNKLFFNLSFNDFIFKIGKQNYYLGNGLMENIVLKRTTIEPEWFFEFYYFISNYSVSLGTMLEKESLDKFLSPKHLSPWLYFQASFDEVDLLAMVELPFSIENTTFDITMIFDILFEIYRGVFFYSTLRQDLFWSKNYKFDGDGNRFLIGLRYYISFENAFFNDLSMVFESYSKSNNYFLGTGVKLTWVRELLQTTVSLRTNLNIYSLQFYFENSFLILKEYSLKLSNILEFNKKLNLKDTPFYNMLSIELIIEL</sequence>
<protein>
    <submittedName>
        <fullName evidence="2">Uncharacterized protein</fullName>
    </submittedName>
</protein>
<feature type="transmembrane region" description="Helical" evidence="1">
    <location>
        <begin position="6"/>
        <end position="28"/>
    </location>
</feature>
<reference evidence="2" key="1">
    <citation type="submission" date="2013-04" db="EMBL/GenBank/DDBJ databases">
        <title>Comparative Genomics of Relapsing Fever Spirochetes.</title>
        <authorList>
            <person name="Schwan T.G."/>
            <person name="Raffel S.J."/>
            <person name="Porcella S.F."/>
            <person name="Martens C.A."/>
            <person name="Bruno D.P."/>
            <person name="Ricklefs S.M."/>
            <person name="Barbian K.B."/>
        </authorList>
    </citation>
    <scope>NUCLEOTIDE SEQUENCE</scope>
    <source>
        <strain evidence="2">YBT</strain>
        <plasmid evidence="2">unnamed</plasmid>
    </source>
</reference>